<dbReference type="Pfam" id="PF00535">
    <property type="entry name" value="Glycos_transf_2"/>
    <property type="match status" value="1"/>
</dbReference>
<dbReference type="PANTHER" id="PTHR43685:SF2">
    <property type="entry name" value="GLYCOSYLTRANSFERASE 2-LIKE DOMAIN-CONTAINING PROTEIN"/>
    <property type="match status" value="1"/>
</dbReference>
<evidence type="ECO:0000259" key="1">
    <source>
        <dbReference type="Pfam" id="PF00535"/>
    </source>
</evidence>
<feature type="domain" description="Glycosyltransferase 2-like" evidence="1">
    <location>
        <begin position="12"/>
        <end position="138"/>
    </location>
</feature>
<sequence>MQQQVTPQPLVSVIIPVFNDPLGLEQSLSALDNQTSRVPFEVIVVDNDSIPRIAIPFKQFPELTIHGFICNTPGSYAARNHGLKHARGQIIAFLDADCIPARNWLTEGVSVIEKEKYAAMIGGDVVFKKPALPTAVSRYQCALGFQQQNNIQLKGFGATANLWVPRKAEQSIGPFREDLLSGGDREWCARGFTKGFPIKFAPNLIVTTLPRTRLRSAVRQARRVAGGRMQLKNKTSDYFHEEAVKKGYQKESLKKRLARIWTLDYSVSEKIAILLNAAIIWAAGQLEIIRIVLGGKPERR</sequence>
<dbReference type="eggNOG" id="COG1216">
    <property type="taxonomic scope" value="Bacteria"/>
</dbReference>
<dbReference type="AlphaFoldDB" id="H8Z0R3"/>
<dbReference type="InterPro" id="IPR050834">
    <property type="entry name" value="Glycosyltransf_2"/>
</dbReference>
<accession>H8Z0R3</accession>
<name>H8Z0R3_9GAMM</name>
<dbReference type="STRING" id="631362.Thi970DRAFT_01497"/>
<dbReference type="RefSeq" id="WP_009147881.1">
    <property type="nucleotide sequence ID" value="NZ_CP121471.1"/>
</dbReference>
<reference evidence="2 3" key="2">
    <citation type="submission" date="2011-11" db="EMBL/GenBank/DDBJ databases">
        <authorList>
            <consortium name="US DOE Joint Genome Institute"/>
            <person name="Lucas S."/>
            <person name="Han J."/>
            <person name="Lapidus A."/>
            <person name="Cheng J.-F."/>
            <person name="Goodwin L."/>
            <person name="Pitluck S."/>
            <person name="Peters L."/>
            <person name="Ovchinnikova G."/>
            <person name="Zhang X."/>
            <person name="Detter J.C."/>
            <person name="Han C."/>
            <person name="Tapia R."/>
            <person name="Land M."/>
            <person name="Hauser L."/>
            <person name="Kyrpides N."/>
            <person name="Ivanova N."/>
            <person name="Pagani I."/>
            <person name="Vogl K."/>
            <person name="Liu Z."/>
            <person name="Overmann J."/>
            <person name="Frigaard N.-U."/>
            <person name="Bryant D."/>
            <person name="Woyke T."/>
        </authorList>
    </citation>
    <scope>NUCLEOTIDE SEQUENCE [LARGE SCALE GENOMIC DNA]</scope>
    <source>
        <strain evidence="2 3">970</strain>
    </source>
</reference>
<dbReference type="InterPro" id="IPR001173">
    <property type="entry name" value="Glyco_trans_2-like"/>
</dbReference>
<dbReference type="InterPro" id="IPR029044">
    <property type="entry name" value="Nucleotide-diphossugar_trans"/>
</dbReference>
<dbReference type="Gene3D" id="3.90.550.10">
    <property type="entry name" value="Spore Coat Polysaccharide Biosynthesis Protein SpsA, Chain A"/>
    <property type="match status" value="1"/>
</dbReference>
<gene>
    <name evidence="2" type="ORF">Thi970DRAFT_01497</name>
</gene>
<dbReference type="EMBL" id="JH603169">
    <property type="protein sequence ID" value="EIC21295.1"/>
    <property type="molecule type" value="Genomic_DNA"/>
</dbReference>
<evidence type="ECO:0000313" key="2">
    <source>
        <dbReference type="EMBL" id="EIC21295.1"/>
    </source>
</evidence>
<dbReference type="CDD" id="cd00761">
    <property type="entry name" value="Glyco_tranf_GTA_type"/>
    <property type="match status" value="1"/>
</dbReference>
<reference evidence="3" key="1">
    <citation type="submission" date="2011-06" db="EMBL/GenBank/DDBJ databases">
        <authorList>
            <consortium name="US DOE Joint Genome Institute (JGI-PGF)"/>
            <person name="Lucas S."/>
            <person name="Han J."/>
            <person name="Lapidus A."/>
            <person name="Cheng J.-F."/>
            <person name="Goodwin L."/>
            <person name="Pitluck S."/>
            <person name="Peters L."/>
            <person name="Land M.L."/>
            <person name="Hauser L."/>
            <person name="Vogl K."/>
            <person name="Liu Z."/>
            <person name="Overmann J."/>
            <person name="Frigaard N.-U."/>
            <person name="Bryant D.A."/>
            <person name="Woyke T.J."/>
        </authorList>
    </citation>
    <scope>NUCLEOTIDE SEQUENCE [LARGE SCALE GENOMIC DNA]</scope>
    <source>
        <strain evidence="3">970</strain>
    </source>
</reference>
<dbReference type="SUPFAM" id="SSF53448">
    <property type="entry name" value="Nucleotide-diphospho-sugar transferases"/>
    <property type="match status" value="1"/>
</dbReference>
<dbReference type="PANTHER" id="PTHR43685">
    <property type="entry name" value="GLYCOSYLTRANSFERASE"/>
    <property type="match status" value="1"/>
</dbReference>
<evidence type="ECO:0000313" key="3">
    <source>
        <dbReference type="Proteomes" id="UP000002964"/>
    </source>
</evidence>
<dbReference type="Proteomes" id="UP000002964">
    <property type="component" value="Unassembled WGS sequence"/>
</dbReference>
<keyword evidence="2" id="KW-0808">Transferase</keyword>
<keyword evidence="3" id="KW-1185">Reference proteome</keyword>
<dbReference type="OrthoDB" id="9805612at2"/>
<dbReference type="HOGENOM" id="CLU_025996_19_6_6"/>
<organism evidence="2 3">
    <name type="scientific">Thiorhodovibrio frisius</name>
    <dbReference type="NCBI Taxonomy" id="631362"/>
    <lineage>
        <taxon>Bacteria</taxon>
        <taxon>Pseudomonadati</taxon>
        <taxon>Pseudomonadota</taxon>
        <taxon>Gammaproteobacteria</taxon>
        <taxon>Chromatiales</taxon>
        <taxon>Chromatiaceae</taxon>
        <taxon>Thiorhodovibrio</taxon>
    </lineage>
</organism>
<dbReference type="GO" id="GO:0016740">
    <property type="term" value="F:transferase activity"/>
    <property type="evidence" value="ECO:0007669"/>
    <property type="project" value="UniProtKB-KW"/>
</dbReference>
<proteinExistence type="predicted"/>
<protein>
    <submittedName>
        <fullName evidence="2">Glycosyl transferase</fullName>
    </submittedName>
</protein>